<accession>A0A8X6QTH4</accession>
<name>A0A8X6QTH4_NEPPI</name>
<dbReference type="Proteomes" id="UP000887013">
    <property type="component" value="Unassembled WGS sequence"/>
</dbReference>
<evidence type="ECO:0000313" key="1">
    <source>
        <dbReference type="EMBL" id="GFU30038.1"/>
    </source>
</evidence>
<protein>
    <submittedName>
        <fullName evidence="1">Integrase catalytic domain-containing protein</fullName>
    </submittedName>
</protein>
<dbReference type="EMBL" id="BMAW01033385">
    <property type="protein sequence ID" value="GFU30038.1"/>
    <property type="molecule type" value="Genomic_DNA"/>
</dbReference>
<gene>
    <name evidence="1" type="primary">AVEN_218542_1</name>
    <name evidence="1" type="ORF">NPIL_514591</name>
</gene>
<organism evidence="1 2">
    <name type="scientific">Nephila pilipes</name>
    <name type="common">Giant wood spider</name>
    <name type="synonym">Nephila maculata</name>
    <dbReference type="NCBI Taxonomy" id="299642"/>
    <lineage>
        <taxon>Eukaryota</taxon>
        <taxon>Metazoa</taxon>
        <taxon>Ecdysozoa</taxon>
        <taxon>Arthropoda</taxon>
        <taxon>Chelicerata</taxon>
        <taxon>Arachnida</taxon>
        <taxon>Araneae</taxon>
        <taxon>Araneomorphae</taxon>
        <taxon>Entelegynae</taxon>
        <taxon>Araneoidea</taxon>
        <taxon>Nephilidae</taxon>
        <taxon>Nephila</taxon>
    </lineage>
</organism>
<keyword evidence="2" id="KW-1185">Reference proteome</keyword>
<evidence type="ECO:0000313" key="2">
    <source>
        <dbReference type="Proteomes" id="UP000887013"/>
    </source>
</evidence>
<comment type="caution">
    <text evidence="1">The sequence shown here is derived from an EMBL/GenBank/DDBJ whole genome shotgun (WGS) entry which is preliminary data.</text>
</comment>
<sequence>MKFLGDEVEGEVAANNNKGLPVSEYSIKSSLENFNVRSKPNTKGKKNSPFFPFCETAEHWLQHCNSVTDIEACLQKLKGTNRCFLCTNRGKAQKIAIVKTNTAVPNARKNKVSICKTATIFVSSDLVNSLKLPIISTRSLELQAFESPSSFTQTRKQVQFQFSSIWDKSKVNIIAFESLNKYASHPPPPTDVSRFAKNKRLKFADPDDSQSNLPIEILIGADFYWNVGNSEFPVKLSDSLTLVQSIFGCILRNSVDHTQQFPSFLQFIVLM</sequence>
<proteinExistence type="predicted"/>
<dbReference type="AlphaFoldDB" id="A0A8X6QTH4"/>
<reference evidence="1" key="1">
    <citation type="submission" date="2020-08" db="EMBL/GenBank/DDBJ databases">
        <title>Multicomponent nature underlies the extraordinary mechanical properties of spider dragline silk.</title>
        <authorList>
            <person name="Kono N."/>
            <person name="Nakamura H."/>
            <person name="Mori M."/>
            <person name="Yoshida Y."/>
            <person name="Ohtoshi R."/>
            <person name="Malay A.D."/>
            <person name="Moran D.A.P."/>
            <person name="Tomita M."/>
            <person name="Numata K."/>
            <person name="Arakawa K."/>
        </authorList>
    </citation>
    <scope>NUCLEOTIDE SEQUENCE</scope>
</reference>